<evidence type="ECO:0000256" key="3">
    <source>
        <dbReference type="ARBA" id="ARBA00023125"/>
    </source>
</evidence>
<accession>A0A2N9H8H1</accession>
<evidence type="ECO:0000256" key="6">
    <source>
        <dbReference type="SAM" id="MobiDB-lite"/>
    </source>
</evidence>
<dbReference type="GO" id="GO:0005634">
    <property type="term" value="C:nucleus"/>
    <property type="evidence" value="ECO:0007669"/>
    <property type="project" value="UniProtKB-SubCell"/>
</dbReference>
<dbReference type="CDD" id="cd10017">
    <property type="entry name" value="B3_DNA"/>
    <property type="match status" value="2"/>
</dbReference>
<dbReference type="AlphaFoldDB" id="A0A2N9H8H1"/>
<evidence type="ECO:0000313" key="8">
    <source>
        <dbReference type="EMBL" id="SPD07971.1"/>
    </source>
</evidence>
<feature type="compositionally biased region" description="Polar residues" evidence="6">
    <location>
        <begin position="160"/>
        <end position="170"/>
    </location>
</feature>
<comment type="subcellular location">
    <subcellularLocation>
        <location evidence="1">Nucleus</location>
    </subcellularLocation>
</comment>
<dbReference type="SUPFAM" id="SSF101936">
    <property type="entry name" value="DNA-binding pseudobarrel domain"/>
    <property type="match status" value="2"/>
</dbReference>
<dbReference type="EMBL" id="OIVN01002990">
    <property type="protein sequence ID" value="SPD07971.1"/>
    <property type="molecule type" value="Genomic_DNA"/>
</dbReference>
<dbReference type="Pfam" id="PF02362">
    <property type="entry name" value="B3"/>
    <property type="match status" value="2"/>
</dbReference>
<dbReference type="InterPro" id="IPR050655">
    <property type="entry name" value="Plant_B3_domain"/>
</dbReference>
<dbReference type="Gene3D" id="2.40.330.10">
    <property type="entry name" value="DNA-binding pseudobarrel domain"/>
    <property type="match status" value="2"/>
</dbReference>
<evidence type="ECO:0000256" key="4">
    <source>
        <dbReference type="ARBA" id="ARBA00023163"/>
    </source>
</evidence>
<evidence type="ECO:0000256" key="2">
    <source>
        <dbReference type="ARBA" id="ARBA00023015"/>
    </source>
</evidence>
<dbReference type="InterPro" id="IPR015300">
    <property type="entry name" value="DNA-bd_pseudobarrel_sf"/>
</dbReference>
<organism evidence="8">
    <name type="scientific">Fagus sylvatica</name>
    <name type="common">Beechnut</name>
    <dbReference type="NCBI Taxonomy" id="28930"/>
    <lineage>
        <taxon>Eukaryota</taxon>
        <taxon>Viridiplantae</taxon>
        <taxon>Streptophyta</taxon>
        <taxon>Embryophyta</taxon>
        <taxon>Tracheophyta</taxon>
        <taxon>Spermatophyta</taxon>
        <taxon>Magnoliopsida</taxon>
        <taxon>eudicotyledons</taxon>
        <taxon>Gunneridae</taxon>
        <taxon>Pentapetalae</taxon>
        <taxon>rosids</taxon>
        <taxon>fabids</taxon>
        <taxon>Fagales</taxon>
        <taxon>Fagaceae</taxon>
        <taxon>Fagus</taxon>
    </lineage>
</organism>
<dbReference type="GO" id="GO:0003677">
    <property type="term" value="F:DNA binding"/>
    <property type="evidence" value="ECO:0007669"/>
    <property type="project" value="UniProtKB-KW"/>
</dbReference>
<dbReference type="SMART" id="SM01019">
    <property type="entry name" value="B3"/>
    <property type="match status" value="2"/>
</dbReference>
<keyword evidence="4" id="KW-0804">Transcription</keyword>
<protein>
    <recommendedName>
        <fullName evidence="7">TF-B3 domain-containing protein</fullName>
    </recommendedName>
</protein>
<feature type="domain" description="TF-B3" evidence="7">
    <location>
        <begin position="219"/>
        <end position="318"/>
    </location>
</feature>
<sequence>MVKAPHFFRVILKDSLEDGKLRIPRKFMMKYGKGLSNEAILKVPSGAEWKVELTKFDDDVWLQKGWREFMEYYSIKEWYFLLFRYDGNSHFYVVIINGNATEIDYPFNDSHGDEEDMLDVEFECPEVEETESVSDNDSSVEILGELSSSCPKTREKTHPSNEIGSTSKCTQPKKKKLKLEAKEDVTHKGISTTRQCMESLTISEKARALQKASAFKTKNPSFLIVMQPAYAEYLSIPISFVRRYFNKKQVRDVNLWDSDGRNWTVMYACAMVNGQREGRFNGGWKAFAQDNNLELGDVCAFELIKGNVMSFKVVIFRH</sequence>
<evidence type="ECO:0000256" key="1">
    <source>
        <dbReference type="ARBA" id="ARBA00004123"/>
    </source>
</evidence>
<proteinExistence type="predicted"/>
<keyword evidence="3" id="KW-0238">DNA-binding</keyword>
<keyword evidence="2" id="KW-0805">Transcription regulation</keyword>
<dbReference type="PANTHER" id="PTHR31920:SF108">
    <property type="entry name" value="B3 DOMAIN-CONTAINING TRANSCRIPTION FACTOR VRN1-LIKE"/>
    <property type="match status" value="1"/>
</dbReference>
<reference evidence="8" key="1">
    <citation type="submission" date="2018-02" db="EMBL/GenBank/DDBJ databases">
        <authorList>
            <person name="Cohen D.B."/>
            <person name="Kent A.D."/>
        </authorList>
    </citation>
    <scope>NUCLEOTIDE SEQUENCE</scope>
</reference>
<dbReference type="InterPro" id="IPR003340">
    <property type="entry name" value="B3_DNA-bd"/>
</dbReference>
<evidence type="ECO:0000256" key="5">
    <source>
        <dbReference type="ARBA" id="ARBA00023242"/>
    </source>
</evidence>
<gene>
    <name evidence="8" type="ORF">FSB_LOCUS35853</name>
</gene>
<keyword evidence="5" id="KW-0539">Nucleus</keyword>
<evidence type="ECO:0000259" key="7">
    <source>
        <dbReference type="PROSITE" id="PS50863"/>
    </source>
</evidence>
<feature type="domain" description="TF-B3" evidence="7">
    <location>
        <begin position="6"/>
        <end position="99"/>
    </location>
</feature>
<feature type="region of interest" description="Disordered" evidence="6">
    <location>
        <begin position="150"/>
        <end position="174"/>
    </location>
</feature>
<dbReference type="PANTHER" id="PTHR31920">
    <property type="entry name" value="B3 DOMAIN-CONTAINING"/>
    <property type="match status" value="1"/>
</dbReference>
<name>A0A2N9H8H1_FAGSY</name>
<dbReference type="PROSITE" id="PS50863">
    <property type="entry name" value="B3"/>
    <property type="match status" value="2"/>
</dbReference>